<dbReference type="GO" id="GO:0005739">
    <property type="term" value="C:mitochondrion"/>
    <property type="evidence" value="ECO:0007669"/>
    <property type="project" value="TreeGrafter"/>
</dbReference>
<dbReference type="InterPro" id="IPR036291">
    <property type="entry name" value="NAD(P)-bd_dom_sf"/>
</dbReference>
<reference evidence="8 9" key="1">
    <citation type="journal article" date="2013" name="BMC Genomics">
        <title>Reconstruction of the lipid metabolism for the microalga Monoraphidium neglectum from its genome sequence reveals characteristics suitable for biofuel production.</title>
        <authorList>
            <person name="Bogen C."/>
            <person name="Al-Dilaimi A."/>
            <person name="Albersmeier A."/>
            <person name="Wichmann J."/>
            <person name="Grundmann M."/>
            <person name="Rupp O."/>
            <person name="Lauersen K.J."/>
            <person name="Blifernez-Klassen O."/>
            <person name="Kalinowski J."/>
            <person name="Goesmann A."/>
            <person name="Mussgnug J.H."/>
            <person name="Kruse O."/>
        </authorList>
    </citation>
    <scope>NUCLEOTIDE SEQUENCE [LARGE SCALE GENOMIC DNA]</scope>
    <source>
        <strain evidence="8 9">SAG 48.87</strain>
    </source>
</reference>
<keyword evidence="9" id="KW-1185">Reference proteome</keyword>
<feature type="domain" description="Malic enzyme N-terminal" evidence="7">
    <location>
        <begin position="35"/>
        <end position="181"/>
    </location>
</feature>
<dbReference type="Gene3D" id="1.20.1370.30">
    <property type="match status" value="1"/>
</dbReference>
<dbReference type="NCBIfam" id="NF010052">
    <property type="entry name" value="PRK13529.1"/>
    <property type="match status" value="1"/>
</dbReference>
<dbReference type="InterPro" id="IPR012301">
    <property type="entry name" value="Malic_N_dom"/>
</dbReference>
<sequence length="390" mass="42303">MRDFYYGLNQIPPEDIGSGITREMERRWRVLSGLQDRNETLFYRVLVEHFEDMAPIVYTPTVGWEDVQAIVVTDGSRILGLGDLGANGLGIPIGKLDLYVAAAGFDPSKVLPCIIDVGTDNERLLGDPLYVGLRRSRVRGDEYYALVDEFVRAVTRRWPNAVLQFEDFSIEHARPLLQRYRQHHLVFNDDIQGTAATAVAGLYGALRAQGLPPADLARQTVVCLGAGSAGMGVVQMICDAMEAQGAAPEQARGNFWVLSSKGLITAARPAIPCNVVPFARPEAELEGSCLLDVVRRARPTVLLGLAGAGRLFAPDVLAAAAEGCERPIIFPMSNPTIKMECTAEDAVLATQGRCVFASGSPQPPLDYRGVTLEFSQANNLYIFPASDPAA</sequence>
<dbReference type="SUPFAM" id="SSF53223">
    <property type="entry name" value="Aminoacid dehydrogenase-like, N-terminal domain"/>
    <property type="match status" value="1"/>
</dbReference>
<dbReference type="KEGG" id="mng:MNEG_12178"/>
<feature type="domain" description="Malic enzyme NAD-binding" evidence="6">
    <location>
        <begin position="191"/>
        <end position="390"/>
    </location>
</feature>
<dbReference type="GO" id="GO:0051287">
    <property type="term" value="F:NAD binding"/>
    <property type="evidence" value="ECO:0007669"/>
    <property type="project" value="InterPro"/>
</dbReference>
<feature type="active site" description="Proton acceptor" evidence="3">
    <location>
        <position position="95"/>
    </location>
</feature>
<feature type="binding site" evidence="4">
    <location>
        <position position="77"/>
    </location>
    <ligand>
        <name>(S)-malate</name>
        <dbReference type="ChEBI" id="CHEBI:15589"/>
    </ligand>
</feature>
<dbReference type="InterPro" id="IPR012302">
    <property type="entry name" value="Malic_NAD-bd"/>
</dbReference>
<evidence type="ECO:0000256" key="3">
    <source>
        <dbReference type="PIRSR" id="PIRSR000106-1"/>
    </source>
</evidence>
<dbReference type="Proteomes" id="UP000054498">
    <property type="component" value="Unassembled WGS sequence"/>
</dbReference>
<dbReference type="OrthoDB" id="5365701at2759"/>
<dbReference type="SMART" id="SM01274">
    <property type="entry name" value="malic"/>
    <property type="match status" value="1"/>
</dbReference>
<protein>
    <recommendedName>
        <fullName evidence="10">Malic enzyme</fullName>
    </recommendedName>
</protein>
<evidence type="ECO:0000256" key="1">
    <source>
        <dbReference type="ARBA" id="ARBA00008785"/>
    </source>
</evidence>
<feature type="active site" description="Proton donor" evidence="3">
    <location>
        <position position="58"/>
    </location>
</feature>
<dbReference type="EMBL" id="KK103325">
    <property type="protein sequence ID" value="KIY95784.1"/>
    <property type="molecule type" value="Genomic_DNA"/>
</dbReference>
<feature type="binding site" evidence="4">
    <location>
        <position position="334"/>
    </location>
    <ligand>
        <name>(S)-malate</name>
        <dbReference type="ChEBI" id="CHEBI:15589"/>
    </ligand>
</feature>
<evidence type="ECO:0000313" key="9">
    <source>
        <dbReference type="Proteomes" id="UP000054498"/>
    </source>
</evidence>
<evidence type="ECO:0000256" key="5">
    <source>
        <dbReference type="PIRSR" id="PIRSR000106-3"/>
    </source>
</evidence>
<dbReference type="GO" id="GO:0006108">
    <property type="term" value="P:malate metabolic process"/>
    <property type="evidence" value="ECO:0007669"/>
    <property type="project" value="TreeGrafter"/>
</dbReference>
<dbReference type="SUPFAM" id="SSF51735">
    <property type="entry name" value="NAD(P)-binding Rossmann-fold domains"/>
    <property type="match status" value="1"/>
</dbReference>
<dbReference type="GO" id="GO:0046872">
    <property type="term" value="F:metal ion binding"/>
    <property type="evidence" value="ECO:0007669"/>
    <property type="project" value="UniProtKB-KW"/>
</dbReference>
<dbReference type="PANTHER" id="PTHR23406:SF32">
    <property type="entry name" value="NADP-DEPENDENT MALIC ENZYME"/>
    <property type="match status" value="1"/>
</dbReference>
<dbReference type="Pfam" id="PF00390">
    <property type="entry name" value="malic"/>
    <property type="match status" value="2"/>
</dbReference>
<dbReference type="PIRSF" id="PIRSF000106">
    <property type="entry name" value="ME"/>
    <property type="match status" value="1"/>
</dbReference>
<dbReference type="InterPro" id="IPR037062">
    <property type="entry name" value="Malic_N_dom_sf"/>
</dbReference>
<dbReference type="Gene3D" id="3.40.50.10380">
    <property type="entry name" value="Malic enzyme, N-terminal domain"/>
    <property type="match status" value="1"/>
</dbReference>
<feature type="binding site" evidence="5">
    <location>
        <position position="190"/>
    </location>
    <ligand>
        <name>a divalent metal cation</name>
        <dbReference type="ChEBI" id="CHEBI:60240"/>
    </ligand>
</feature>
<dbReference type="InterPro" id="IPR046346">
    <property type="entry name" value="Aminoacid_DH-like_N_sf"/>
</dbReference>
<proteinExistence type="inferred from homology"/>
<dbReference type="GO" id="GO:0004471">
    <property type="term" value="F:malate dehydrogenase (decarboxylating) (NAD+) activity"/>
    <property type="evidence" value="ECO:0007669"/>
    <property type="project" value="TreeGrafter"/>
</dbReference>
<dbReference type="PRINTS" id="PR00072">
    <property type="entry name" value="MALOXRDTASE"/>
</dbReference>
<evidence type="ECO:0000256" key="4">
    <source>
        <dbReference type="PIRSR" id="PIRSR000106-2"/>
    </source>
</evidence>
<dbReference type="GeneID" id="25729514"/>
<dbReference type="STRING" id="145388.A0A0D2LWC1"/>
<dbReference type="Gene3D" id="3.40.50.720">
    <property type="entry name" value="NAD(P)-binding Rossmann-like Domain"/>
    <property type="match status" value="1"/>
</dbReference>
<feature type="binding site" evidence="5">
    <location>
        <position position="167"/>
    </location>
    <ligand>
        <name>a divalent metal cation</name>
        <dbReference type="ChEBI" id="CHEBI:60240"/>
    </ligand>
</feature>
<dbReference type="PANTHER" id="PTHR23406">
    <property type="entry name" value="MALIC ENZYME-RELATED"/>
    <property type="match status" value="1"/>
</dbReference>
<dbReference type="InterPro" id="IPR001891">
    <property type="entry name" value="Malic_OxRdtase"/>
</dbReference>
<comment type="similarity">
    <text evidence="1">Belongs to the malic enzymes family.</text>
</comment>
<organism evidence="8 9">
    <name type="scientific">Monoraphidium neglectum</name>
    <dbReference type="NCBI Taxonomy" id="145388"/>
    <lineage>
        <taxon>Eukaryota</taxon>
        <taxon>Viridiplantae</taxon>
        <taxon>Chlorophyta</taxon>
        <taxon>core chlorophytes</taxon>
        <taxon>Chlorophyceae</taxon>
        <taxon>CS clade</taxon>
        <taxon>Sphaeropleales</taxon>
        <taxon>Selenastraceae</taxon>
        <taxon>Monoraphidium</taxon>
    </lineage>
</organism>
<dbReference type="SMART" id="SM00919">
    <property type="entry name" value="Malic_M"/>
    <property type="match status" value="1"/>
</dbReference>
<accession>A0A0D2LWC1</accession>
<dbReference type="RefSeq" id="XP_013894804.1">
    <property type="nucleotide sequence ID" value="XM_014039350.1"/>
</dbReference>
<dbReference type="Pfam" id="PF03949">
    <property type="entry name" value="Malic_M"/>
    <property type="match status" value="1"/>
</dbReference>
<name>A0A0D2LWC1_9CHLO</name>
<comment type="cofactor">
    <cofactor evidence="5">
        <name>Mg(2+)</name>
        <dbReference type="ChEBI" id="CHEBI:18420"/>
    </cofactor>
    <cofactor evidence="5">
        <name>Mn(2+)</name>
        <dbReference type="ChEBI" id="CHEBI:29035"/>
    </cofactor>
    <text evidence="5">Divalent metal cations. Prefers magnesium or manganese.</text>
</comment>
<evidence type="ECO:0000313" key="8">
    <source>
        <dbReference type="EMBL" id="KIY95784.1"/>
    </source>
</evidence>
<feature type="binding site" evidence="4">
    <location>
        <position position="378"/>
    </location>
    <ligand>
        <name>(S)-malate</name>
        <dbReference type="ChEBI" id="CHEBI:15589"/>
    </ligand>
</feature>
<feature type="binding site" evidence="5">
    <location>
        <position position="166"/>
    </location>
    <ligand>
        <name>a divalent metal cation</name>
        <dbReference type="ChEBI" id="CHEBI:60240"/>
    </ligand>
</feature>
<keyword evidence="2" id="KW-0560">Oxidoreductase</keyword>
<keyword evidence="5" id="KW-0479">Metal-binding</keyword>
<evidence type="ECO:0000259" key="7">
    <source>
        <dbReference type="SMART" id="SM01274"/>
    </source>
</evidence>
<evidence type="ECO:0000256" key="2">
    <source>
        <dbReference type="ARBA" id="ARBA00023002"/>
    </source>
</evidence>
<dbReference type="AlphaFoldDB" id="A0A0D2LWC1"/>
<evidence type="ECO:0008006" key="10">
    <source>
        <dbReference type="Google" id="ProtNLM"/>
    </source>
</evidence>
<gene>
    <name evidence="8" type="ORF">MNEG_12178</name>
</gene>
<evidence type="ECO:0000259" key="6">
    <source>
        <dbReference type="SMART" id="SM00919"/>
    </source>
</evidence>